<feature type="compositionally biased region" description="Polar residues" evidence="2">
    <location>
        <begin position="141"/>
        <end position="150"/>
    </location>
</feature>
<comment type="caution">
    <text evidence="4">The sequence shown here is derived from an EMBL/GenBank/DDBJ whole genome shotgun (WGS) entry which is preliminary data.</text>
</comment>
<accession>A0A8S9SG88</accession>
<dbReference type="InterPro" id="IPR056819">
    <property type="entry name" value="ACBP4-6_C"/>
</dbReference>
<keyword evidence="1" id="KW-0175">Coiled coil</keyword>
<name>A0A8S9SG88_BRACR</name>
<feature type="region of interest" description="Disordered" evidence="2">
    <location>
        <begin position="139"/>
        <end position="162"/>
    </location>
</feature>
<dbReference type="Pfam" id="PF24922">
    <property type="entry name" value="ACBP4_C"/>
    <property type="match status" value="1"/>
</dbReference>
<gene>
    <name evidence="4" type="ORF">F2Q69_00036087</name>
</gene>
<dbReference type="AlphaFoldDB" id="A0A8S9SG88"/>
<evidence type="ECO:0000259" key="3">
    <source>
        <dbReference type="Pfam" id="PF24922"/>
    </source>
</evidence>
<feature type="domain" description="Acyl-CoA-binding" evidence="3">
    <location>
        <begin position="56"/>
        <end position="107"/>
    </location>
</feature>
<sequence>MADHVRYTSSIPPYIYVILREEPYGPHSLNNSSSNKTALHLLKMISSAAPVAKAAELQSAESTCSRIVEVEDAEVRQKIKTMETLEKKLKFLHRQRAVVSEQAAANMNGKRQNPGEWKWTKLLKRTEEINKAFANEVSWDRASTSSTQAPTHRPSERTYGAI</sequence>
<evidence type="ECO:0000256" key="2">
    <source>
        <dbReference type="SAM" id="MobiDB-lite"/>
    </source>
</evidence>
<evidence type="ECO:0000313" key="4">
    <source>
        <dbReference type="EMBL" id="KAF3600491.1"/>
    </source>
</evidence>
<evidence type="ECO:0000256" key="1">
    <source>
        <dbReference type="SAM" id="Coils"/>
    </source>
</evidence>
<organism evidence="4 5">
    <name type="scientific">Brassica cretica</name>
    <name type="common">Mustard</name>
    <dbReference type="NCBI Taxonomy" id="69181"/>
    <lineage>
        <taxon>Eukaryota</taxon>
        <taxon>Viridiplantae</taxon>
        <taxon>Streptophyta</taxon>
        <taxon>Embryophyta</taxon>
        <taxon>Tracheophyta</taxon>
        <taxon>Spermatophyta</taxon>
        <taxon>Magnoliopsida</taxon>
        <taxon>eudicotyledons</taxon>
        <taxon>Gunneridae</taxon>
        <taxon>Pentapetalae</taxon>
        <taxon>rosids</taxon>
        <taxon>malvids</taxon>
        <taxon>Brassicales</taxon>
        <taxon>Brassicaceae</taxon>
        <taxon>Brassiceae</taxon>
        <taxon>Brassica</taxon>
    </lineage>
</organism>
<reference evidence="4" key="1">
    <citation type="submission" date="2019-12" db="EMBL/GenBank/DDBJ databases">
        <title>Genome sequencing and annotation of Brassica cretica.</title>
        <authorList>
            <person name="Studholme D.J."/>
            <person name="Sarris P."/>
        </authorList>
    </citation>
    <scope>NUCLEOTIDE SEQUENCE</scope>
    <source>
        <strain evidence="4">PFS-109/04</strain>
        <tissue evidence="4">Leaf</tissue>
    </source>
</reference>
<feature type="coiled-coil region" evidence="1">
    <location>
        <begin position="75"/>
        <end position="102"/>
    </location>
</feature>
<evidence type="ECO:0000313" key="5">
    <source>
        <dbReference type="Proteomes" id="UP000712600"/>
    </source>
</evidence>
<proteinExistence type="predicted"/>
<dbReference type="EMBL" id="QGKX02000004">
    <property type="protein sequence ID" value="KAF3600491.1"/>
    <property type="molecule type" value="Genomic_DNA"/>
</dbReference>
<protein>
    <recommendedName>
        <fullName evidence="3">Acyl-CoA-binding domain-containing protein</fullName>
    </recommendedName>
</protein>
<dbReference type="Proteomes" id="UP000712600">
    <property type="component" value="Unassembled WGS sequence"/>
</dbReference>